<protein>
    <submittedName>
        <fullName evidence="2">Uncharacterized protein</fullName>
    </submittedName>
</protein>
<name>A0A139A831_GONPJ</name>
<dbReference type="OrthoDB" id="2448819at2759"/>
<evidence type="ECO:0000313" key="2">
    <source>
        <dbReference type="EMBL" id="KXS12887.1"/>
    </source>
</evidence>
<proteinExistence type="predicted"/>
<accession>A0A139A831</accession>
<keyword evidence="3" id="KW-1185">Reference proteome</keyword>
<evidence type="ECO:0000256" key="1">
    <source>
        <dbReference type="SAM" id="MobiDB-lite"/>
    </source>
</evidence>
<sequence>MYQEMHYFAADVIGSTAFGEGFRLIENGEHPSRMQLANGYTFLQSKPSFRSAGDGLTRKSRRPHSKSKWITSGTALTTAGS</sequence>
<evidence type="ECO:0000313" key="3">
    <source>
        <dbReference type="Proteomes" id="UP000070544"/>
    </source>
</evidence>
<dbReference type="AlphaFoldDB" id="A0A139A831"/>
<reference evidence="2 3" key="1">
    <citation type="journal article" date="2015" name="Genome Biol. Evol.">
        <title>Phylogenomic analyses indicate that early fungi evolved digesting cell walls of algal ancestors of land plants.</title>
        <authorList>
            <person name="Chang Y."/>
            <person name="Wang S."/>
            <person name="Sekimoto S."/>
            <person name="Aerts A.L."/>
            <person name="Choi C."/>
            <person name="Clum A."/>
            <person name="LaButti K.M."/>
            <person name="Lindquist E.A."/>
            <person name="Yee Ngan C."/>
            <person name="Ohm R.A."/>
            <person name="Salamov A.A."/>
            <person name="Grigoriev I.V."/>
            <person name="Spatafora J.W."/>
            <person name="Berbee M.L."/>
        </authorList>
    </citation>
    <scope>NUCLEOTIDE SEQUENCE [LARGE SCALE GENOMIC DNA]</scope>
    <source>
        <strain evidence="2 3">JEL478</strain>
    </source>
</reference>
<feature type="region of interest" description="Disordered" evidence="1">
    <location>
        <begin position="51"/>
        <end position="81"/>
    </location>
</feature>
<feature type="compositionally biased region" description="Basic residues" evidence="1">
    <location>
        <begin position="58"/>
        <end position="67"/>
    </location>
</feature>
<gene>
    <name evidence="2" type="ORF">M427DRAFT_390321</name>
</gene>
<dbReference type="EMBL" id="KQ965784">
    <property type="protein sequence ID" value="KXS12887.1"/>
    <property type="molecule type" value="Genomic_DNA"/>
</dbReference>
<dbReference type="Proteomes" id="UP000070544">
    <property type="component" value="Unassembled WGS sequence"/>
</dbReference>
<organism evidence="2 3">
    <name type="scientific">Gonapodya prolifera (strain JEL478)</name>
    <name type="common">Monoblepharis prolifera</name>
    <dbReference type="NCBI Taxonomy" id="1344416"/>
    <lineage>
        <taxon>Eukaryota</taxon>
        <taxon>Fungi</taxon>
        <taxon>Fungi incertae sedis</taxon>
        <taxon>Chytridiomycota</taxon>
        <taxon>Chytridiomycota incertae sedis</taxon>
        <taxon>Monoblepharidomycetes</taxon>
        <taxon>Monoblepharidales</taxon>
        <taxon>Gonapodyaceae</taxon>
        <taxon>Gonapodya</taxon>
    </lineage>
</organism>
<feature type="compositionally biased region" description="Polar residues" evidence="1">
    <location>
        <begin position="68"/>
        <end position="81"/>
    </location>
</feature>